<dbReference type="EMBL" id="PVHK01000022">
    <property type="protein sequence ID" value="PRH43819.1"/>
    <property type="molecule type" value="Genomic_DNA"/>
</dbReference>
<evidence type="ECO:0000313" key="2">
    <source>
        <dbReference type="Proteomes" id="UP000237632"/>
    </source>
</evidence>
<protein>
    <submittedName>
        <fullName evidence="1">Uncharacterized protein</fullName>
    </submittedName>
</protein>
<evidence type="ECO:0000313" key="1">
    <source>
        <dbReference type="EMBL" id="PRH43819.1"/>
    </source>
</evidence>
<dbReference type="AlphaFoldDB" id="A0A132E2Q7"/>
<reference evidence="1 2" key="1">
    <citation type="submission" date="2018-03" db="EMBL/GenBank/DDBJ databases">
        <authorList>
            <person name="Nguyen K."/>
            <person name="Fouts D."/>
            <person name="Sutton G."/>
        </authorList>
    </citation>
    <scope>NUCLEOTIDE SEQUENCE [LARGE SCALE GENOMIC DNA]</scope>
    <source>
        <strain evidence="1 2">AU3578</strain>
    </source>
</reference>
<comment type="caution">
    <text evidence="1">The sequence shown here is derived from an EMBL/GenBank/DDBJ whole genome shotgun (WGS) entry which is preliminary data.</text>
</comment>
<name>A0A132E2Q7_BURVI</name>
<gene>
    <name evidence="1" type="ORF">C6T65_02500</name>
</gene>
<proteinExistence type="predicted"/>
<organism evidence="1 2">
    <name type="scientific">Burkholderia vietnamiensis</name>
    <dbReference type="NCBI Taxonomy" id="60552"/>
    <lineage>
        <taxon>Bacteria</taxon>
        <taxon>Pseudomonadati</taxon>
        <taxon>Pseudomonadota</taxon>
        <taxon>Betaproteobacteria</taxon>
        <taxon>Burkholderiales</taxon>
        <taxon>Burkholderiaceae</taxon>
        <taxon>Burkholderia</taxon>
        <taxon>Burkholderia cepacia complex</taxon>
    </lineage>
</organism>
<dbReference type="Proteomes" id="UP000237632">
    <property type="component" value="Unassembled WGS sequence"/>
</dbReference>
<accession>A0A132E2Q7</accession>
<sequence length="100" mass="10217">MSVAVGGALGRVTGCAPGLESVRTPSILAAEWGTKRVCAVDVVQMGRARLLEVVRLSRGSSPRTVQQSGGTGDICAADLTRSNAMGGVFVGADEIPAELF</sequence>